<organism evidence="3 4">
    <name type="scientific">Gordonia bronchialis (strain ATCC 25592 / DSM 43247 / BCRC 13721 / JCM 3198 / KCTC 3076 / NBRC 16047 / NCTC 10667)</name>
    <name type="common">Rhodococcus bronchialis</name>
    <dbReference type="NCBI Taxonomy" id="526226"/>
    <lineage>
        <taxon>Bacteria</taxon>
        <taxon>Bacillati</taxon>
        <taxon>Actinomycetota</taxon>
        <taxon>Actinomycetes</taxon>
        <taxon>Mycobacteriales</taxon>
        <taxon>Gordoniaceae</taxon>
        <taxon>Gordonia</taxon>
    </lineage>
</organism>
<feature type="chain" id="PRO_5039684033" evidence="2">
    <location>
        <begin position="30"/>
        <end position="505"/>
    </location>
</feature>
<dbReference type="ESTHER" id="gorb4-d0lai5">
    <property type="family name" value="Fungal-Bact_LIP"/>
</dbReference>
<feature type="compositionally biased region" description="Basic and acidic residues" evidence="1">
    <location>
        <begin position="164"/>
        <end position="173"/>
    </location>
</feature>
<feature type="signal peptide" evidence="2">
    <location>
        <begin position="1"/>
        <end position="29"/>
    </location>
</feature>
<dbReference type="EMBL" id="CP001802">
    <property type="protein sequence ID" value="ACY21298.1"/>
    <property type="molecule type" value="Genomic_DNA"/>
</dbReference>
<dbReference type="STRING" id="526226.Gbro_2046"/>
<dbReference type="SUPFAM" id="SSF53474">
    <property type="entry name" value="alpha/beta-Hydrolases"/>
    <property type="match status" value="1"/>
</dbReference>
<dbReference type="PANTHER" id="PTHR34853:SF1">
    <property type="entry name" value="LIPASE 5"/>
    <property type="match status" value="1"/>
</dbReference>
<reference evidence="3 4" key="2">
    <citation type="journal article" date="2010" name="Stand. Genomic Sci.">
        <title>Complete genome sequence of Gordonia bronchialis type strain (3410).</title>
        <authorList>
            <person name="Ivanova N."/>
            <person name="Sikorski J."/>
            <person name="Jando M."/>
            <person name="Lapidus A."/>
            <person name="Nolan M."/>
            <person name="Lucas S."/>
            <person name="Del Rio T.G."/>
            <person name="Tice H."/>
            <person name="Copeland A."/>
            <person name="Cheng J.F."/>
            <person name="Chen F."/>
            <person name="Bruce D."/>
            <person name="Goodwin L."/>
            <person name="Pitluck S."/>
            <person name="Mavromatis K."/>
            <person name="Ovchinnikova G."/>
            <person name="Pati A."/>
            <person name="Chen A."/>
            <person name="Palaniappan K."/>
            <person name="Land M."/>
            <person name="Hauser L."/>
            <person name="Chang Y.J."/>
            <person name="Jeffries C.D."/>
            <person name="Chain P."/>
            <person name="Saunders E."/>
            <person name="Han C."/>
            <person name="Detter J.C."/>
            <person name="Brettin T."/>
            <person name="Rohde M."/>
            <person name="Goker M."/>
            <person name="Bristow J."/>
            <person name="Eisen J.A."/>
            <person name="Markowitz V."/>
            <person name="Hugenholtz P."/>
            <person name="Klenk H.P."/>
            <person name="Kyrpides N.C."/>
        </authorList>
    </citation>
    <scope>NUCLEOTIDE SEQUENCE [LARGE SCALE GENOMIC DNA]</scope>
    <source>
        <strain evidence="4">ATCC 25592 / DSM 43247 / BCRC 13721 / JCM 3198 / KCTC 3076 / NBRC 16047 / NCTC 10667</strain>
    </source>
</reference>
<dbReference type="AlphaFoldDB" id="D0LAI5"/>
<dbReference type="GO" id="GO:0004806">
    <property type="term" value="F:triacylglycerol lipase activity"/>
    <property type="evidence" value="ECO:0007669"/>
    <property type="project" value="InterPro"/>
</dbReference>
<dbReference type="Gene3D" id="1.10.260.130">
    <property type="match status" value="1"/>
</dbReference>
<protein>
    <submittedName>
        <fullName evidence="3">Secretory lipase</fullName>
    </submittedName>
</protein>
<dbReference type="InterPro" id="IPR029058">
    <property type="entry name" value="AB_hydrolase_fold"/>
</dbReference>
<keyword evidence="2" id="KW-0732">Signal</keyword>
<gene>
    <name evidence="3" type="ordered locus">Gbro_2046</name>
</gene>
<accession>D0LAI5</accession>
<keyword evidence="4" id="KW-1185">Reference proteome</keyword>
<evidence type="ECO:0000313" key="3">
    <source>
        <dbReference type="EMBL" id="ACY21298.1"/>
    </source>
</evidence>
<dbReference type="Proteomes" id="UP000001219">
    <property type="component" value="Chromosome"/>
</dbReference>
<dbReference type="PANTHER" id="PTHR34853">
    <property type="match status" value="1"/>
</dbReference>
<dbReference type="Gene3D" id="3.40.50.1820">
    <property type="entry name" value="alpha/beta hydrolase"/>
    <property type="match status" value="1"/>
</dbReference>
<dbReference type="eggNOG" id="COG1506">
    <property type="taxonomic scope" value="Bacteria"/>
</dbReference>
<dbReference type="HOGENOM" id="CLU_539425_0_0_11"/>
<evidence type="ECO:0000256" key="1">
    <source>
        <dbReference type="SAM" id="MobiDB-lite"/>
    </source>
</evidence>
<evidence type="ECO:0000256" key="2">
    <source>
        <dbReference type="SAM" id="SignalP"/>
    </source>
</evidence>
<dbReference type="GO" id="GO:0016042">
    <property type="term" value="P:lipid catabolic process"/>
    <property type="evidence" value="ECO:0007669"/>
    <property type="project" value="InterPro"/>
</dbReference>
<dbReference type="InterPro" id="IPR005152">
    <property type="entry name" value="Lipase_secreted"/>
</dbReference>
<feature type="region of interest" description="Disordered" evidence="1">
    <location>
        <begin position="422"/>
        <end position="470"/>
    </location>
</feature>
<feature type="region of interest" description="Disordered" evidence="1">
    <location>
        <begin position="141"/>
        <end position="177"/>
    </location>
</feature>
<name>D0LAI5_GORB4</name>
<dbReference type="KEGG" id="gbr:Gbro_2046"/>
<proteinExistence type="predicted"/>
<reference evidence="4" key="1">
    <citation type="submission" date="2009-10" db="EMBL/GenBank/DDBJ databases">
        <title>The complete chromosome of Gordonia bronchialis DSM 43247.</title>
        <authorList>
            <consortium name="US DOE Joint Genome Institute (JGI-PGF)"/>
            <person name="Lucas S."/>
            <person name="Copeland A."/>
            <person name="Lapidus A."/>
            <person name="Glavina del Rio T."/>
            <person name="Dalin E."/>
            <person name="Tice H."/>
            <person name="Bruce D."/>
            <person name="Goodwin L."/>
            <person name="Pitluck S."/>
            <person name="Kyrpides N."/>
            <person name="Mavromatis K."/>
            <person name="Ivanova N."/>
            <person name="Ovchinnikova G."/>
            <person name="Saunders E."/>
            <person name="Brettin T."/>
            <person name="Detter J.C."/>
            <person name="Han C."/>
            <person name="Larimer F."/>
            <person name="Land M."/>
            <person name="Hauser L."/>
            <person name="Markowitz V."/>
            <person name="Cheng J.-F."/>
            <person name="Hugenholtz P."/>
            <person name="Woyke T."/>
            <person name="Wu D."/>
            <person name="Jando M."/>
            <person name="Schneider S."/>
            <person name="Goeker M."/>
            <person name="Klenk H.-P."/>
            <person name="Eisen J.A."/>
        </authorList>
    </citation>
    <scope>NUCLEOTIDE SEQUENCE [LARGE SCALE GENOMIC DNA]</scope>
    <source>
        <strain evidence="4">ATCC 25592 / DSM 43247 / BCRC 13721 / JCM 3198 / KCTC 3076 / NBRC 16047 / NCTC 10667</strain>
    </source>
</reference>
<sequence>MPQNRVERRSAGRVAIASALSLALMSSVAAGSALVVGAGEAHAENVALPTPLPDNFYAQPANLAAYAPGQIIRVRGHVNPPLFADLRTYQITFRSTDSQGKPIAAVTTVLVPDRHRTNGPLLSFQRHHQRDRAAVRTVAGPVDAGSESDDPRGAQSQCGTPAGLDDRHPDHLGPRSAYGAAKVGGQITLDGIRAVQSFAPARVAHSRVGLAGYSGGGMATAWAAALAPTYAPDLNIAGAAYGGVPMNLIKMAEGLGYNRPHPAFGLAFAAAIGVSREYPQQIPMLHYLSGLGRQMYIGMRNTCTNDILRLGAGHDAQQVTIGGRAIFDDPKARRVVEENSLSLYPGDPEDAGLRVAQPDRRADPGVVDRLHPRALLPRRGAGPAAVHPVTRSPQCGGDRPVARFCLSDRPLQRVAGAQQLLRPDTSPAKRTSVPGRRMCDNRHTCGGPHAPPLLLPTRTGDSRSSGPSALCRPLDRWQQLCNDGFAPSGGNALDNHPEPKVRTQC</sequence>
<evidence type="ECO:0000313" key="4">
    <source>
        <dbReference type="Proteomes" id="UP000001219"/>
    </source>
</evidence>
<dbReference type="Pfam" id="PF03583">
    <property type="entry name" value="LIP"/>
    <property type="match status" value="1"/>
</dbReference>